<dbReference type="GO" id="GO:0006508">
    <property type="term" value="P:proteolysis"/>
    <property type="evidence" value="ECO:0007669"/>
    <property type="project" value="UniProtKB-KW"/>
</dbReference>
<dbReference type="Pfam" id="PF03575">
    <property type="entry name" value="Peptidase_S51"/>
    <property type="match status" value="1"/>
</dbReference>
<evidence type="ECO:0000313" key="6">
    <source>
        <dbReference type="Proteomes" id="UP000238701"/>
    </source>
</evidence>
<evidence type="ECO:0000256" key="1">
    <source>
        <dbReference type="ARBA" id="ARBA00006534"/>
    </source>
</evidence>
<evidence type="ECO:0000313" key="5">
    <source>
        <dbReference type="EMBL" id="SPF33217.1"/>
    </source>
</evidence>
<evidence type="ECO:0000256" key="3">
    <source>
        <dbReference type="ARBA" id="ARBA00022801"/>
    </source>
</evidence>
<dbReference type="Gene3D" id="3.40.50.880">
    <property type="match status" value="1"/>
</dbReference>
<dbReference type="InterPro" id="IPR029062">
    <property type="entry name" value="Class_I_gatase-like"/>
</dbReference>
<proteinExistence type="inferred from homology"/>
<dbReference type="Proteomes" id="UP000238701">
    <property type="component" value="Unassembled WGS sequence"/>
</dbReference>
<dbReference type="PANTHER" id="PTHR36175:SF1">
    <property type="entry name" value="CYANOPHYCINASE"/>
    <property type="match status" value="1"/>
</dbReference>
<name>A0A2U3K0W9_9BACT</name>
<dbReference type="AlphaFoldDB" id="A0A2U3K0W9"/>
<dbReference type="GO" id="GO:0008236">
    <property type="term" value="F:serine-type peptidase activity"/>
    <property type="evidence" value="ECO:0007669"/>
    <property type="project" value="UniProtKB-KW"/>
</dbReference>
<evidence type="ECO:0000256" key="2">
    <source>
        <dbReference type="ARBA" id="ARBA00022670"/>
    </source>
</evidence>
<dbReference type="InterPro" id="IPR005320">
    <property type="entry name" value="Peptidase_S51"/>
</dbReference>
<dbReference type="CDD" id="cd03145">
    <property type="entry name" value="GAT1_cyanophycinase"/>
    <property type="match status" value="1"/>
</dbReference>
<dbReference type="PANTHER" id="PTHR36175">
    <property type="entry name" value="CYANOPHYCINASE"/>
    <property type="match status" value="1"/>
</dbReference>
<organism evidence="5 6">
    <name type="scientific">Candidatus Sulfotelmatobacter kueseliae</name>
    <dbReference type="NCBI Taxonomy" id="2042962"/>
    <lineage>
        <taxon>Bacteria</taxon>
        <taxon>Pseudomonadati</taxon>
        <taxon>Acidobacteriota</taxon>
        <taxon>Terriglobia</taxon>
        <taxon>Terriglobales</taxon>
        <taxon>Candidatus Korobacteraceae</taxon>
        <taxon>Candidatus Sulfotelmatobacter</taxon>
    </lineage>
</organism>
<accession>A0A2U3K0W9</accession>
<sequence>MGATFSWRDHDARVLYIRGMNWIGLRLLLLLSFACTASLAHANSYKYFRLGNPQDVQTKPEPGIAMLGGGGDLDEVFRWLCNKGKGGDFLILRARGDDDYNSYVNGLCKANSVATLIIPDRAAAEDPAVAEIIRKAEVVFIAGGDQANYIRGWQGTPVESAINEGLAAGKPIGGTSAGLAVEGEFVYGSLGDKPDGPALVSSQVLADPYTEQVTLVRDFLKIPHLENLITDSHFAKRDRLGRSLGFLARIMKDGWSQSPREVAIDQSSAVLVEADGKATVVGTGKGAYFMRPAQAPEICEKDVPLTFRNVKVYRVKTGGHFDFTSWTGTDGTAYSLSVVQGKIESTEAGGEVY</sequence>
<keyword evidence="3" id="KW-0378">Hydrolase</keyword>
<gene>
    <name evidence="5" type="ORF">SBA1_1150006</name>
</gene>
<keyword evidence="2" id="KW-0645">Protease</keyword>
<dbReference type="EMBL" id="OMOD01000019">
    <property type="protein sequence ID" value="SPF33217.1"/>
    <property type="molecule type" value="Genomic_DNA"/>
</dbReference>
<dbReference type="SUPFAM" id="SSF52317">
    <property type="entry name" value="Class I glutamine amidotransferase-like"/>
    <property type="match status" value="1"/>
</dbReference>
<comment type="similarity">
    <text evidence="1">Belongs to the peptidase S51 family.</text>
</comment>
<reference evidence="6" key="1">
    <citation type="submission" date="2018-02" db="EMBL/GenBank/DDBJ databases">
        <authorList>
            <person name="Hausmann B."/>
        </authorList>
    </citation>
    <scope>NUCLEOTIDE SEQUENCE [LARGE SCALE GENOMIC DNA]</scope>
    <source>
        <strain evidence="6">Peat soil MAG SbA1</strain>
    </source>
</reference>
<evidence type="ECO:0000256" key="4">
    <source>
        <dbReference type="ARBA" id="ARBA00022825"/>
    </source>
</evidence>
<keyword evidence="4" id="KW-0720">Serine protease</keyword>
<protein>
    <submittedName>
        <fullName evidence="5">Cyanophycinase and related exopeptidase-like protein</fullName>
    </submittedName>
</protein>